<keyword evidence="1" id="KW-0812">Transmembrane</keyword>
<evidence type="ECO:0000313" key="3">
    <source>
        <dbReference type="Proteomes" id="UP001556220"/>
    </source>
</evidence>
<feature type="transmembrane region" description="Helical" evidence="1">
    <location>
        <begin position="42"/>
        <end position="65"/>
    </location>
</feature>
<evidence type="ECO:0000256" key="1">
    <source>
        <dbReference type="SAM" id="Phobius"/>
    </source>
</evidence>
<feature type="transmembrane region" description="Helical" evidence="1">
    <location>
        <begin position="161"/>
        <end position="180"/>
    </location>
</feature>
<comment type="caution">
    <text evidence="2">The sequence shown here is derived from an EMBL/GenBank/DDBJ whole genome shotgun (WGS) entry which is preliminary data.</text>
</comment>
<reference evidence="2 3" key="1">
    <citation type="submission" date="2024-06" db="EMBL/GenBank/DDBJ databases">
        <authorList>
            <person name="Woo H."/>
        </authorList>
    </citation>
    <scope>NUCLEOTIDE SEQUENCE [LARGE SCALE GENOMIC DNA]</scope>
    <source>
        <strain evidence="2 3">Si-c</strain>
    </source>
</reference>
<dbReference type="EMBL" id="JBFOHK010000004">
    <property type="protein sequence ID" value="MEW9573114.1"/>
    <property type="molecule type" value="Genomic_DNA"/>
</dbReference>
<proteinExistence type="predicted"/>
<organism evidence="2 3">
    <name type="scientific">Rhodanobacter lycopersici</name>
    <dbReference type="NCBI Taxonomy" id="3162487"/>
    <lineage>
        <taxon>Bacteria</taxon>
        <taxon>Pseudomonadati</taxon>
        <taxon>Pseudomonadota</taxon>
        <taxon>Gammaproteobacteria</taxon>
        <taxon>Lysobacterales</taxon>
        <taxon>Rhodanobacteraceae</taxon>
        <taxon>Rhodanobacter</taxon>
    </lineage>
</organism>
<feature type="transmembrane region" description="Helical" evidence="1">
    <location>
        <begin position="125"/>
        <end position="149"/>
    </location>
</feature>
<name>A0ABV3QHF6_9GAMM</name>
<keyword evidence="1" id="KW-1133">Transmembrane helix</keyword>
<keyword evidence="1" id="KW-0472">Membrane</keyword>
<gene>
    <name evidence="2" type="ORF">ABQJ54_15260</name>
</gene>
<feature type="transmembrane region" description="Helical" evidence="1">
    <location>
        <begin position="71"/>
        <end position="104"/>
    </location>
</feature>
<keyword evidence="3" id="KW-1185">Reference proteome</keyword>
<evidence type="ECO:0008006" key="4">
    <source>
        <dbReference type="Google" id="ProtNLM"/>
    </source>
</evidence>
<dbReference type="Proteomes" id="UP001556220">
    <property type="component" value="Unassembled WGS sequence"/>
</dbReference>
<protein>
    <recommendedName>
        <fullName evidence="4">Serine/threonine protein kinase</fullName>
    </recommendedName>
</protein>
<accession>A0ABV3QHF6</accession>
<evidence type="ECO:0000313" key="2">
    <source>
        <dbReference type="EMBL" id="MEW9573114.1"/>
    </source>
</evidence>
<dbReference type="RefSeq" id="WP_367855170.1">
    <property type="nucleotide sequence ID" value="NZ_JBFOHK010000004.1"/>
</dbReference>
<sequence length="228" mass="26481">MELDEMKRAWARMDLRQDGMEALLLQDFRERRMDKLRSTMRWSLGWQAVESVCWVAFVVWVTSFWVDHRHVTHLLVIGLLLHAYGIAGIWSGVTQLLLLIRIYLYDAPVLVLQRRLAQLRRFRMISTLALGLPWWFLWLLLPLVVATWWSGVDQFAGASGWIWANMAVGAVGTGFSLWLARRLAGRPVRSPWLQRVIDDMSGRSLARASRQLDEIARFERELPVRSPA</sequence>